<dbReference type="PROSITE" id="PS50850">
    <property type="entry name" value="MFS"/>
    <property type="match status" value="1"/>
</dbReference>
<feature type="transmembrane region" description="Helical" evidence="5">
    <location>
        <begin position="178"/>
        <end position="197"/>
    </location>
</feature>
<dbReference type="CDD" id="cd17323">
    <property type="entry name" value="MFS_Tpo1_MDR_like"/>
    <property type="match status" value="1"/>
</dbReference>
<feature type="transmembrane region" description="Helical" evidence="5">
    <location>
        <begin position="301"/>
        <end position="318"/>
    </location>
</feature>
<dbReference type="InterPro" id="IPR011701">
    <property type="entry name" value="MFS"/>
</dbReference>
<dbReference type="AlphaFoldDB" id="A0A8H7XVB3"/>
<accession>A0A8H7XVB3</accession>
<feature type="transmembrane region" description="Helical" evidence="5">
    <location>
        <begin position="138"/>
        <end position="158"/>
    </location>
</feature>
<feature type="transmembrane region" description="Helical" evidence="5">
    <location>
        <begin position="266"/>
        <end position="289"/>
    </location>
</feature>
<feature type="transmembrane region" description="Helical" evidence="5">
    <location>
        <begin position="541"/>
        <end position="563"/>
    </location>
</feature>
<sequence>MTDTLRNSIVGLFINTISDGRFLPFPEQRLGWQLPANLQLARAASSPPDSKVHETSESVSFQPTLARNDLEETISNRTSANAFHSSINSYRKSLSSIEKAQVDLNMKPVHETVSETIVNWYDEHDQENPQNWSLGKRIFVLGLVSLLTFGVYIGSAIYTPSIPGIIEKFNVSKTIATLGLSLYIIGYGVGPLIFSPLSEIPSIGRTPVYMATLLIFVLLQLPIIYAPNIQTLLAMRFFTGFFGSPALATGGASIQDMFPIIKLPYALIVWSVTASCGPILGPIIGGFAAQNRNWTWPLWELFYIGVFAFIVLLFWLPETNAETILLKRAQRLRKLTGNPNLFSKSEIKQSKLKPSEVLFESLLRPFQLMIEPAVLYTNVYLGLTYAIFYLWFEAFPLVYGDIYHFNLGLSGLPFTGLLVTCILASSVYVCWNYYHVEPTFRKTGYIVPESRLAVALVASGFTYLFQIGWSSRPDVHWIVPTIGAALYIPGLFLLFQSVLVYLPSSYPIYAASILAGNSLFRSTVAGCFQLFGTALYRKLTIGGGCSLLAGLSIALIPGLFIFYKYGGRLRARSKYTVNV</sequence>
<dbReference type="GO" id="GO:0015244">
    <property type="term" value="F:fluconazole transmembrane transporter activity"/>
    <property type="evidence" value="ECO:0007669"/>
    <property type="project" value="TreeGrafter"/>
</dbReference>
<evidence type="ECO:0000256" key="1">
    <source>
        <dbReference type="ARBA" id="ARBA00004141"/>
    </source>
</evidence>
<dbReference type="FunFam" id="1.20.1250.20:FF:000011">
    <property type="entry name" value="MFS multidrug transporter, putative"/>
    <property type="match status" value="1"/>
</dbReference>
<evidence type="ECO:0000256" key="2">
    <source>
        <dbReference type="ARBA" id="ARBA00022692"/>
    </source>
</evidence>
<feature type="transmembrane region" description="Helical" evidence="5">
    <location>
        <begin position="209"/>
        <end position="227"/>
    </location>
</feature>
<keyword evidence="4 5" id="KW-0472">Membrane</keyword>
<evidence type="ECO:0000256" key="5">
    <source>
        <dbReference type="SAM" id="Phobius"/>
    </source>
</evidence>
<keyword evidence="3 5" id="KW-1133">Transmembrane helix</keyword>
<keyword evidence="2 5" id="KW-0812">Transmembrane</keyword>
<dbReference type="OrthoDB" id="3357846at2759"/>
<dbReference type="SUPFAM" id="SSF103473">
    <property type="entry name" value="MFS general substrate transporter"/>
    <property type="match status" value="1"/>
</dbReference>
<comment type="subcellular location">
    <subcellularLocation>
        <location evidence="1">Membrane</location>
        <topology evidence="1">Multi-pass membrane protein</topology>
    </subcellularLocation>
</comment>
<feature type="transmembrane region" description="Helical" evidence="5">
    <location>
        <begin position="412"/>
        <end position="431"/>
    </location>
</feature>
<name>A0A8H7XVB3_PSICU</name>
<evidence type="ECO:0000313" key="7">
    <source>
        <dbReference type="EMBL" id="KAG5167487.1"/>
    </source>
</evidence>
<dbReference type="Pfam" id="PF07690">
    <property type="entry name" value="MFS_1"/>
    <property type="match status" value="1"/>
</dbReference>
<proteinExistence type="predicted"/>
<evidence type="ECO:0000259" key="6">
    <source>
        <dbReference type="PROSITE" id="PS50850"/>
    </source>
</evidence>
<feature type="domain" description="Major facilitator superfamily (MFS) profile" evidence="6">
    <location>
        <begin position="140"/>
        <end position="579"/>
    </location>
</feature>
<dbReference type="InterPro" id="IPR020846">
    <property type="entry name" value="MFS_dom"/>
</dbReference>
<dbReference type="PANTHER" id="PTHR23502">
    <property type="entry name" value="MAJOR FACILITATOR SUPERFAMILY"/>
    <property type="match status" value="1"/>
</dbReference>
<feature type="transmembrane region" description="Helical" evidence="5">
    <location>
        <begin position="514"/>
        <end position="535"/>
    </location>
</feature>
<dbReference type="PANTHER" id="PTHR23502:SF23">
    <property type="entry name" value="FLUCONAZOLE RESISTANCE PROTEIN 1"/>
    <property type="match status" value="1"/>
</dbReference>
<feature type="transmembrane region" description="Helical" evidence="5">
    <location>
        <begin position="373"/>
        <end position="392"/>
    </location>
</feature>
<protein>
    <recommendedName>
        <fullName evidence="6">Major facilitator superfamily (MFS) profile domain-containing protein</fullName>
    </recommendedName>
</protein>
<evidence type="ECO:0000256" key="3">
    <source>
        <dbReference type="ARBA" id="ARBA00022989"/>
    </source>
</evidence>
<feature type="transmembrane region" description="Helical" evidence="5">
    <location>
        <begin position="477"/>
        <end position="502"/>
    </location>
</feature>
<feature type="transmembrane region" description="Helical" evidence="5">
    <location>
        <begin position="233"/>
        <end position="254"/>
    </location>
</feature>
<organism evidence="7">
    <name type="scientific">Psilocybe cubensis</name>
    <name type="common">Psychedelic mushroom</name>
    <name type="synonym">Stropharia cubensis</name>
    <dbReference type="NCBI Taxonomy" id="181762"/>
    <lineage>
        <taxon>Eukaryota</taxon>
        <taxon>Fungi</taxon>
        <taxon>Dikarya</taxon>
        <taxon>Basidiomycota</taxon>
        <taxon>Agaricomycotina</taxon>
        <taxon>Agaricomycetes</taxon>
        <taxon>Agaricomycetidae</taxon>
        <taxon>Agaricales</taxon>
        <taxon>Agaricineae</taxon>
        <taxon>Strophariaceae</taxon>
        <taxon>Psilocybe</taxon>
    </lineage>
</organism>
<dbReference type="InterPro" id="IPR036259">
    <property type="entry name" value="MFS_trans_sf"/>
</dbReference>
<dbReference type="GO" id="GO:1990961">
    <property type="term" value="P:xenobiotic detoxification by transmembrane export across the plasma membrane"/>
    <property type="evidence" value="ECO:0007669"/>
    <property type="project" value="TreeGrafter"/>
</dbReference>
<gene>
    <name evidence="7" type="ORF">JR316_007837</name>
</gene>
<comment type="caution">
    <text evidence="7">The sequence shown here is derived from an EMBL/GenBank/DDBJ whole genome shotgun (WGS) entry which is preliminary data.</text>
</comment>
<reference evidence="7" key="1">
    <citation type="submission" date="2021-02" db="EMBL/GenBank/DDBJ databases">
        <title>Psilocybe cubensis genome.</title>
        <authorList>
            <person name="Mckernan K.J."/>
            <person name="Crawford S."/>
            <person name="Trippe A."/>
            <person name="Kane L.T."/>
            <person name="Mclaughlin S."/>
        </authorList>
    </citation>
    <scope>NUCLEOTIDE SEQUENCE [LARGE SCALE GENOMIC DNA]</scope>
    <source>
        <strain evidence="7">MGC-MH-2018</strain>
    </source>
</reference>
<dbReference type="Gene3D" id="1.20.1250.20">
    <property type="entry name" value="MFS general substrate transporter like domains"/>
    <property type="match status" value="1"/>
</dbReference>
<feature type="transmembrane region" description="Helical" evidence="5">
    <location>
        <begin position="452"/>
        <end position="471"/>
    </location>
</feature>
<evidence type="ECO:0000256" key="4">
    <source>
        <dbReference type="ARBA" id="ARBA00023136"/>
    </source>
</evidence>
<dbReference type="GO" id="GO:0005886">
    <property type="term" value="C:plasma membrane"/>
    <property type="evidence" value="ECO:0007669"/>
    <property type="project" value="TreeGrafter"/>
</dbReference>
<dbReference type="EMBL" id="JAFIQS010000007">
    <property type="protein sequence ID" value="KAG5167487.1"/>
    <property type="molecule type" value="Genomic_DNA"/>
</dbReference>